<gene>
    <name evidence="1" type="ordered locus">SGRA_1283</name>
</gene>
<proteinExistence type="predicted"/>
<accession>H6L5A4</accession>
<reference evidence="1 2" key="1">
    <citation type="journal article" date="2012" name="Stand. Genomic Sci.">
        <title>Complete genome sequencing and analysis of Saprospira grandis str. Lewin, a predatory marine bacterium.</title>
        <authorList>
            <person name="Saw J.H."/>
            <person name="Yuryev A."/>
            <person name="Kanbe M."/>
            <person name="Hou S."/>
            <person name="Young A.G."/>
            <person name="Aizawa S."/>
            <person name="Alam M."/>
        </authorList>
    </citation>
    <scope>NUCLEOTIDE SEQUENCE [LARGE SCALE GENOMIC DNA]</scope>
    <source>
        <strain evidence="1 2">Lewin</strain>
    </source>
</reference>
<dbReference type="Proteomes" id="UP000007519">
    <property type="component" value="Chromosome"/>
</dbReference>
<evidence type="ECO:0000313" key="2">
    <source>
        <dbReference type="Proteomes" id="UP000007519"/>
    </source>
</evidence>
<organism evidence="1 2">
    <name type="scientific">Saprospira grandis (strain Lewin)</name>
    <dbReference type="NCBI Taxonomy" id="984262"/>
    <lineage>
        <taxon>Bacteria</taxon>
        <taxon>Pseudomonadati</taxon>
        <taxon>Bacteroidota</taxon>
        <taxon>Saprospiria</taxon>
        <taxon>Saprospirales</taxon>
        <taxon>Saprospiraceae</taxon>
        <taxon>Saprospira</taxon>
    </lineage>
</organism>
<keyword evidence="2" id="KW-1185">Reference proteome</keyword>
<protein>
    <submittedName>
        <fullName evidence="1">Uncharacterized protein</fullName>
    </submittedName>
</protein>
<dbReference type="EMBL" id="CP002831">
    <property type="protein sequence ID" value="AFC24018.1"/>
    <property type="molecule type" value="Genomic_DNA"/>
</dbReference>
<name>H6L5A4_SAPGL</name>
<dbReference type="AlphaFoldDB" id="H6L5A4"/>
<dbReference type="KEGG" id="sgn:SGRA_1283"/>
<dbReference type="HOGENOM" id="CLU_3239420_0_0_10"/>
<sequence length="43" mass="4932">MQHFQTFTQKKQIKALKKAILVLFWGLRSQAAAVTPFGRRTAN</sequence>
<evidence type="ECO:0000313" key="1">
    <source>
        <dbReference type="EMBL" id="AFC24018.1"/>
    </source>
</evidence>